<evidence type="ECO:0000313" key="1">
    <source>
        <dbReference type="EMBL" id="KEH36873.1"/>
    </source>
</evidence>
<evidence type="ECO:0000313" key="2">
    <source>
        <dbReference type="EnsemblPlants" id="KEH36873"/>
    </source>
</evidence>
<evidence type="ECO:0008006" key="4">
    <source>
        <dbReference type="Google" id="ProtNLM"/>
    </source>
</evidence>
<dbReference type="EMBL" id="CM001218">
    <property type="protein sequence ID" value="KEH36873.1"/>
    <property type="molecule type" value="Genomic_DNA"/>
</dbReference>
<dbReference type="HOGENOM" id="CLU_2816199_0_0_1"/>
<name>A0A072V6C7_MEDTR</name>
<evidence type="ECO:0000313" key="3">
    <source>
        <dbReference type="Proteomes" id="UP000002051"/>
    </source>
</evidence>
<organism evidence="1 3">
    <name type="scientific">Medicago truncatula</name>
    <name type="common">Barrel medic</name>
    <name type="synonym">Medicago tribuloides</name>
    <dbReference type="NCBI Taxonomy" id="3880"/>
    <lineage>
        <taxon>Eukaryota</taxon>
        <taxon>Viridiplantae</taxon>
        <taxon>Streptophyta</taxon>
        <taxon>Embryophyta</taxon>
        <taxon>Tracheophyta</taxon>
        <taxon>Spermatophyta</taxon>
        <taxon>Magnoliopsida</taxon>
        <taxon>eudicotyledons</taxon>
        <taxon>Gunneridae</taxon>
        <taxon>Pentapetalae</taxon>
        <taxon>rosids</taxon>
        <taxon>fabids</taxon>
        <taxon>Fabales</taxon>
        <taxon>Fabaceae</taxon>
        <taxon>Papilionoideae</taxon>
        <taxon>50 kb inversion clade</taxon>
        <taxon>NPAAA clade</taxon>
        <taxon>Hologalegina</taxon>
        <taxon>IRL clade</taxon>
        <taxon>Trifolieae</taxon>
        <taxon>Medicago</taxon>
    </lineage>
</organism>
<gene>
    <name evidence="1" type="ordered locus">MTR_2g023520</name>
</gene>
<dbReference type="Proteomes" id="UP000002051">
    <property type="component" value="Chromosome 2"/>
</dbReference>
<keyword evidence="3" id="KW-1185">Reference proteome</keyword>
<reference evidence="1 3" key="1">
    <citation type="journal article" date="2011" name="Nature">
        <title>The Medicago genome provides insight into the evolution of rhizobial symbioses.</title>
        <authorList>
            <person name="Young N.D."/>
            <person name="Debelle F."/>
            <person name="Oldroyd G.E."/>
            <person name="Geurts R."/>
            <person name="Cannon S.B."/>
            <person name="Udvardi M.K."/>
            <person name="Benedito V.A."/>
            <person name="Mayer K.F."/>
            <person name="Gouzy J."/>
            <person name="Schoof H."/>
            <person name="Van de Peer Y."/>
            <person name="Proost S."/>
            <person name="Cook D.R."/>
            <person name="Meyers B.C."/>
            <person name="Spannagl M."/>
            <person name="Cheung F."/>
            <person name="De Mita S."/>
            <person name="Krishnakumar V."/>
            <person name="Gundlach H."/>
            <person name="Zhou S."/>
            <person name="Mudge J."/>
            <person name="Bharti A.K."/>
            <person name="Murray J.D."/>
            <person name="Naoumkina M.A."/>
            <person name="Rosen B."/>
            <person name="Silverstein K.A."/>
            <person name="Tang H."/>
            <person name="Rombauts S."/>
            <person name="Zhao P.X."/>
            <person name="Zhou P."/>
            <person name="Barbe V."/>
            <person name="Bardou P."/>
            <person name="Bechner M."/>
            <person name="Bellec A."/>
            <person name="Berger A."/>
            <person name="Berges H."/>
            <person name="Bidwell S."/>
            <person name="Bisseling T."/>
            <person name="Choisne N."/>
            <person name="Couloux A."/>
            <person name="Denny R."/>
            <person name="Deshpande S."/>
            <person name="Dai X."/>
            <person name="Doyle J.J."/>
            <person name="Dudez A.M."/>
            <person name="Farmer A.D."/>
            <person name="Fouteau S."/>
            <person name="Franken C."/>
            <person name="Gibelin C."/>
            <person name="Gish J."/>
            <person name="Goldstein S."/>
            <person name="Gonzalez A.J."/>
            <person name="Green P.J."/>
            <person name="Hallab A."/>
            <person name="Hartog M."/>
            <person name="Hua A."/>
            <person name="Humphray S.J."/>
            <person name="Jeong D.H."/>
            <person name="Jing Y."/>
            <person name="Jocker A."/>
            <person name="Kenton S.M."/>
            <person name="Kim D.J."/>
            <person name="Klee K."/>
            <person name="Lai H."/>
            <person name="Lang C."/>
            <person name="Lin S."/>
            <person name="Macmil S.L."/>
            <person name="Magdelenat G."/>
            <person name="Matthews L."/>
            <person name="McCorrison J."/>
            <person name="Monaghan E.L."/>
            <person name="Mun J.H."/>
            <person name="Najar F.Z."/>
            <person name="Nicholson C."/>
            <person name="Noirot C."/>
            <person name="O'Bleness M."/>
            <person name="Paule C.R."/>
            <person name="Poulain J."/>
            <person name="Prion F."/>
            <person name="Qin B."/>
            <person name="Qu C."/>
            <person name="Retzel E.F."/>
            <person name="Riddle C."/>
            <person name="Sallet E."/>
            <person name="Samain S."/>
            <person name="Samson N."/>
            <person name="Sanders I."/>
            <person name="Saurat O."/>
            <person name="Scarpelli C."/>
            <person name="Schiex T."/>
            <person name="Segurens B."/>
            <person name="Severin A.J."/>
            <person name="Sherrier D.J."/>
            <person name="Shi R."/>
            <person name="Sims S."/>
            <person name="Singer S.R."/>
            <person name="Sinharoy S."/>
            <person name="Sterck L."/>
            <person name="Viollet A."/>
            <person name="Wang B.B."/>
            <person name="Wang K."/>
            <person name="Wang M."/>
            <person name="Wang X."/>
            <person name="Warfsmann J."/>
            <person name="Weissenbach J."/>
            <person name="White D.D."/>
            <person name="White J.D."/>
            <person name="Wiley G.B."/>
            <person name="Wincker P."/>
            <person name="Xing Y."/>
            <person name="Yang L."/>
            <person name="Yao Z."/>
            <person name="Ying F."/>
            <person name="Zhai J."/>
            <person name="Zhou L."/>
            <person name="Zuber A."/>
            <person name="Denarie J."/>
            <person name="Dixon R.A."/>
            <person name="May G.D."/>
            <person name="Schwartz D.C."/>
            <person name="Rogers J."/>
            <person name="Quetier F."/>
            <person name="Town C.D."/>
            <person name="Roe B.A."/>
        </authorList>
    </citation>
    <scope>NUCLEOTIDE SEQUENCE [LARGE SCALE GENOMIC DNA]</scope>
    <source>
        <strain evidence="1">A17</strain>
        <strain evidence="2 3">cv. Jemalong A17</strain>
    </source>
</reference>
<reference evidence="1 3" key="2">
    <citation type="journal article" date="2014" name="BMC Genomics">
        <title>An improved genome release (version Mt4.0) for the model legume Medicago truncatula.</title>
        <authorList>
            <person name="Tang H."/>
            <person name="Krishnakumar V."/>
            <person name="Bidwell S."/>
            <person name="Rosen B."/>
            <person name="Chan A."/>
            <person name="Zhou S."/>
            <person name="Gentzbittel L."/>
            <person name="Childs K.L."/>
            <person name="Yandell M."/>
            <person name="Gundlach H."/>
            <person name="Mayer K.F."/>
            <person name="Schwartz D.C."/>
            <person name="Town C.D."/>
        </authorList>
    </citation>
    <scope>GENOME REANNOTATION</scope>
    <source>
        <strain evidence="1">A17</strain>
        <strain evidence="2 3">cv. Jemalong A17</strain>
    </source>
</reference>
<dbReference type="AlphaFoldDB" id="A0A072V6C7"/>
<reference evidence="2" key="3">
    <citation type="submission" date="2015-04" db="UniProtKB">
        <authorList>
            <consortium name="EnsemblPlants"/>
        </authorList>
    </citation>
    <scope>IDENTIFICATION</scope>
    <source>
        <strain evidence="2">cv. Jemalong A17</strain>
    </source>
</reference>
<proteinExistence type="predicted"/>
<dbReference type="EnsemblPlants" id="KEH36873">
    <property type="protein sequence ID" value="KEH36873"/>
    <property type="gene ID" value="MTR_2g023520"/>
</dbReference>
<accession>A0A072V6C7</accession>
<sequence>MRNILISLPKTWRHITYIITEARHMSNLKLEGLIGFLKANEEVLQKDKPIRRGNMIALKSYQGSQKE</sequence>
<protein>
    <recommendedName>
        <fullName evidence="4">UBN2 domain-containing protein</fullName>
    </recommendedName>
</protein>